<keyword evidence="2" id="KW-0813">Transport</keyword>
<evidence type="ECO:0000256" key="7">
    <source>
        <dbReference type="ARBA" id="ARBA00023136"/>
    </source>
</evidence>
<evidence type="ECO:0000256" key="3">
    <source>
        <dbReference type="ARBA" id="ARBA00022475"/>
    </source>
</evidence>
<dbReference type="PANTHER" id="PTHR11795:SF445">
    <property type="entry name" value="AMINO ACID ABC TRANSPORTER PERMEASE PROTEIN"/>
    <property type="match status" value="1"/>
</dbReference>
<dbReference type="RefSeq" id="WP_086471075.1">
    <property type="nucleotide sequence ID" value="NZ_FXWK01000002.1"/>
</dbReference>
<evidence type="ECO:0000256" key="9">
    <source>
        <dbReference type="SAM" id="Phobius"/>
    </source>
</evidence>
<dbReference type="Proteomes" id="UP000194474">
    <property type="component" value="Unassembled WGS sequence"/>
</dbReference>
<dbReference type="OrthoDB" id="9807115at2"/>
<keyword evidence="7 9" id="KW-0472">Membrane</keyword>
<feature type="transmembrane region" description="Helical" evidence="9">
    <location>
        <begin position="193"/>
        <end position="215"/>
    </location>
</feature>
<feature type="transmembrane region" description="Helical" evidence="9">
    <location>
        <begin position="259"/>
        <end position="279"/>
    </location>
</feature>
<dbReference type="GO" id="GO:0006865">
    <property type="term" value="P:amino acid transport"/>
    <property type="evidence" value="ECO:0007669"/>
    <property type="project" value="UniProtKB-KW"/>
</dbReference>
<sequence length="291" mass="30693">MLLTALISGLVLGGTYALVAMGLTLQYGISRIMNLAYGEVTIFAAFAAFLLFSTFGINPLMGMIIVLPAAFAFGYLIYGIMMQPLVRRSAKSGTLEVDSILATFGLLFVIQGVMLITFGSNYTSYNYLNFGVNIFGANIAANRLLAFVLAVVIGATLFLVLTRTRWGTTVRAIAVAPKSAPLVGINVNRTARFAFALGTMLAASGGVMVSMYQTFNASMGVVFTMKALVIVIMGGLGNLMGALVAGLLLGVVETLVATYVDPGLTLASTYVIFLVILLWKPSGLFGKAAGR</sequence>
<feature type="transmembrane region" description="Helical" evidence="9">
    <location>
        <begin position="140"/>
        <end position="161"/>
    </location>
</feature>
<evidence type="ECO:0000313" key="11">
    <source>
        <dbReference type="Proteomes" id="UP000194474"/>
    </source>
</evidence>
<comment type="similarity">
    <text evidence="8">Belongs to the binding-protein-dependent transport system permease family. LivHM subfamily.</text>
</comment>
<dbReference type="PANTHER" id="PTHR11795">
    <property type="entry name" value="BRANCHED-CHAIN AMINO ACID TRANSPORT SYSTEM PERMEASE PROTEIN LIVH"/>
    <property type="match status" value="1"/>
</dbReference>
<name>A0A1Y6G5E1_9HYPH</name>
<comment type="subcellular location">
    <subcellularLocation>
        <location evidence="1">Cell membrane</location>
        <topology evidence="1">Multi-pass membrane protein</topology>
    </subcellularLocation>
</comment>
<feature type="transmembrane region" description="Helical" evidence="9">
    <location>
        <begin position="6"/>
        <end position="23"/>
    </location>
</feature>
<feature type="transmembrane region" description="Helical" evidence="9">
    <location>
        <begin position="99"/>
        <end position="120"/>
    </location>
</feature>
<organism evidence="10 11">
    <name type="scientific">Devosia lucknowensis</name>
    <dbReference type="NCBI Taxonomy" id="1096929"/>
    <lineage>
        <taxon>Bacteria</taxon>
        <taxon>Pseudomonadati</taxon>
        <taxon>Pseudomonadota</taxon>
        <taxon>Alphaproteobacteria</taxon>
        <taxon>Hyphomicrobiales</taxon>
        <taxon>Devosiaceae</taxon>
        <taxon>Devosia</taxon>
    </lineage>
</organism>
<protein>
    <submittedName>
        <fullName evidence="10">Amino acid/amide ABC transporter membrane protein 1, HAAT family</fullName>
    </submittedName>
</protein>
<accession>A0A1Y6G5E1</accession>
<dbReference type="CDD" id="cd06582">
    <property type="entry name" value="TM_PBP1_LivH_like"/>
    <property type="match status" value="1"/>
</dbReference>
<evidence type="ECO:0000256" key="2">
    <source>
        <dbReference type="ARBA" id="ARBA00022448"/>
    </source>
</evidence>
<feature type="transmembrane region" description="Helical" evidence="9">
    <location>
        <begin position="35"/>
        <end position="54"/>
    </location>
</feature>
<feature type="transmembrane region" description="Helical" evidence="9">
    <location>
        <begin position="60"/>
        <end position="78"/>
    </location>
</feature>
<reference evidence="11" key="1">
    <citation type="submission" date="2017-04" db="EMBL/GenBank/DDBJ databases">
        <authorList>
            <person name="Varghese N."/>
            <person name="Submissions S."/>
        </authorList>
    </citation>
    <scope>NUCLEOTIDE SEQUENCE [LARGE SCALE GENOMIC DNA]</scope>
</reference>
<keyword evidence="6 9" id="KW-1133">Transmembrane helix</keyword>
<dbReference type="GO" id="GO:0022857">
    <property type="term" value="F:transmembrane transporter activity"/>
    <property type="evidence" value="ECO:0007669"/>
    <property type="project" value="InterPro"/>
</dbReference>
<dbReference type="GO" id="GO:0005886">
    <property type="term" value="C:plasma membrane"/>
    <property type="evidence" value="ECO:0007669"/>
    <property type="project" value="UniProtKB-SubCell"/>
</dbReference>
<evidence type="ECO:0000256" key="1">
    <source>
        <dbReference type="ARBA" id="ARBA00004651"/>
    </source>
</evidence>
<keyword evidence="4 9" id="KW-0812">Transmembrane</keyword>
<evidence type="ECO:0000256" key="5">
    <source>
        <dbReference type="ARBA" id="ARBA00022970"/>
    </source>
</evidence>
<dbReference type="EMBL" id="FXWK01000002">
    <property type="protein sequence ID" value="SMQ85401.1"/>
    <property type="molecule type" value="Genomic_DNA"/>
</dbReference>
<keyword evidence="3" id="KW-1003">Cell membrane</keyword>
<dbReference type="InterPro" id="IPR052157">
    <property type="entry name" value="BCAA_transport_permease"/>
</dbReference>
<keyword evidence="5" id="KW-0029">Amino-acid transport</keyword>
<evidence type="ECO:0000313" key="10">
    <source>
        <dbReference type="EMBL" id="SMQ85401.1"/>
    </source>
</evidence>
<dbReference type="AlphaFoldDB" id="A0A1Y6G5E1"/>
<evidence type="ECO:0000256" key="6">
    <source>
        <dbReference type="ARBA" id="ARBA00022989"/>
    </source>
</evidence>
<keyword evidence="11" id="KW-1185">Reference proteome</keyword>
<proteinExistence type="inferred from homology"/>
<feature type="transmembrane region" description="Helical" evidence="9">
    <location>
        <begin position="227"/>
        <end position="252"/>
    </location>
</feature>
<dbReference type="InterPro" id="IPR001851">
    <property type="entry name" value="ABC_transp_permease"/>
</dbReference>
<evidence type="ECO:0000256" key="8">
    <source>
        <dbReference type="ARBA" id="ARBA00037998"/>
    </source>
</evidence>
<dbReference type="Pfam" id="PF02653">
    <property type="entry name" value="BPD_transp_2"/>
    <property type="match status" value="1"/>
</dbReference>
<evidence type="ECO:0000256" key="4">
    <source>
        <dbReference type="ARBA" id="ARBA00022692"/>
    </source>
</evidence>
<gene>
    <name evidence="10" type="ORF">SAMN06295905_2678</name>
</gene>